<reference evidence="3" key="2">
    <citation type="submission" date="2025-05" db="UniProtKB">
        <authorList>
            <consortium name="EnsemblMetazoa"/>
        </authorList>
    </citation>
    <scope>IDENTIFICATION</scope>
    <source>
        <strain evidence="3">Foshan</strain>
    </source>
</reference>
<dbReference type="EnsemblMetazoa" id="AALFPA23_000479.R38071">
    <property type="protein sequence ID" value="AALFPA23_000479.P38071"/>
    <property type="gene ID" value="AALFPA23_000479"/>
</dbReference>
<dbReference type="PANTHER" id="PTHR12419">
    <property type="entry name" value="OTU DOMAIN CONTAINING PROTEIN"/>
    <property type="match status" value="1"/>
</dbReference>
<dbReference type="InterPro" id="IPR003323">
    <property type="entry name" value="OTU_dom"/>
</dbReference>
<reference evidence="4" key="1">
    <citation type="journal article" date="2015" name="Proc. Natl. Acad. Sci. U.S.A.">
        <title>Genome sequence of the Asian Tiger mosquito, Aedes albopictus, reveals insights into its biology, genetics, and evolution.</title>
        <authorList>
            <person name="Chen X.G."/>
            <person name="Jiang X."/>
            <person name="Gu J."/>
            <person name="Xu M."/>
            <person name="Wu Y."/>
            <person name="Deng Y."/>
            <person name="Zhang C."/>
            <person name="Bonizzoni M."/>
            <person name="Dermauw W."/>
            <person name="Vontas J."/>
            <person name="Armbruster P."/>
            <person name="Huang X."/>
            <person name="Yang Y."/>
            <person name="Zhang H."/>
            <person name="He W."/>
            <person name="Peng H."/>
            <person name="Liu Y."/>
            <person name="Wu K."/>
            <person name="Chen J."/>
            <person name="Lirakis M."/>
            <person name="Topalis P."/>
            <person name="Van Leeuwen T."/>
            <person name="Hall A.B."/>
            <person name="Jiang X."/>
            <person name="Thorpe C."/>
            <person name="Mueller R.L."/>
            <person name="Sun C."/>
            <person name="Waterhouse R.M."/>
            <person name="Yan G."/>
            <person name="Tu Z.J."/>
            <person name="Fang X."/>
            <person name="James A.A."/>
        </authorList>
    </citation>
    <scope>NUCLEOTIDE SEQUENCE [LARGE SCALE GENOMIC DNA]</scope>
    <source>
        <strain evidence="4">Foshan</strain>
    </source>
</reference>
<dbReference type="SUPFAM" id="SSF54001">
    <property type="entry name" value="Cysteine proteinases"/>
    <property type="match status" value="1"/>
</dbReference>
<dbReference type="GeneID" id="109428392"/>
<evidence type="ECO:0000313" key="4">
    <source>
        <dbReference type="Proteomes" id="UP000069940"/>
    </source>
</evidence>
<dbReference type="PROSITE" id="PS50802">
    <property type="entry name" value="OTU"/>
    <property type="match status" value="1"/>
</dbReference>
<dbReference type="CDD" id="cd22744">
    <property type="entry name" value="OTU"/>
    <property type="match status" value="1"/>
</dbReference>
<evidence type="ECO:0000259" key="2">
    <source>
        <dbReference type="PROSITE" id="PS50802"/>
    </source>
</evidence>
<feature type="region of interest" description="Disordered" evidence="1">
    <location>
        <begin position="276"/>
        <end position="325"/>
    </location>
</feature>
<evidence type="ECO:0000256" key="1">
    <source>
        <dbReference type="SAM" id="MobiDB-lite"/>
    </source>
</evidence>
<dbReference type="RefSeq" id="XP_019559698.2">
    <property type="nucleotide sequence ID" value="XM_019704153.2"/>
</dbReference>
<dbReference type="Gene3D" id="3.90.70.80">
    <property type="match status" value="1"/>
</dbReference>
<dbReference type="Proteomes" id="UP000069940">
    <property type="component" value="Unassembled WGS sequence"/>
</dbReference>
<organism evidence="3 4">
    <name type="scientific">Aedes albopictus</name>
    <name type="common">Asian tiger mosquito</name>
    <name type="synonym">Stegomyia albopicta</name>
    <dbReference type="NCBI Taxonomy" id="7160"/>
    <lineage>
        <taxon>Eukaryota</taxon>
        <taxon>Metazoa</taxon>
        <taxon>Ecdysozoa</taxon>
        <taxon>Arthropoda</taxon>
        <taxon>Hexapoda</taxon>
        <taxon>Insecta</taxon>
        <taxon>Pterygota</taxon>
        <taxon>Neoptera</taxon>
        <taxon>Endopterygota</taxon>
        <taxon>Diptera</taxon>
        <taxon>Nematocera</taxon>
        <taxon>Culicoidea</taxon>
        <taxon>Culicidae</taxon>
        <taxon>Culicinae</taxon>
        <taxon>Aedini</taxon>
        <taxon>Aedes</taxon>
        <taxon>Stegomyia</taxon>
    </lineage>
</organism>
<feature type="domain" description="OTU" evidence="2">
    <location>
        <begin position="8"/>
        <end position="156"/>
    </location>
</feature>
<feature type="compositionally biased region" description="Basic and acidic residues" evidence="1">
    <location>
        <begin position="284"/>
        <end position="298"/>
    </location>
</feature>
<evidence type="ECO:0000313" key="3">
    <source>
        <dbReference type="EnsemblMetazoa" id="AALFPA23_000479.P38071"/>
    </source>
</evidence>
<keyword evidence="4" id="KW-1185">Reference proteome</keyword>
<proteinExistence type="predicted"/>
<name>A0ABM1XKE8_AEDAL</name>
<dbReference type="InterPro" id="IPR038765">
    <property type="entry name" value="Papain-like_cys_pep_sf"/>
</dbReference>
<dbReference type="Pfam" id="PF02338">
    <property type="entry name" value="OTU"/>
    <property type="match status" value="1"/>
</dbReference>
<dbReference type="InterPro" id="IPR050704">
    <property type="entry name" value="Peptidase_C85-like"/>
</dbReference>
<feature type="compositionally biased region" description="Basic and acidic residues" evidence="1">
    <location>
        <begin position="193"/>
        <end position="205"/>
    </location>
</feature>
<accession>A0ABM1XKE8</accession>
<sequence length="342" mass="39441">MELQDVRIKVVQVPGDGNCLFYAVVQQLSGRKIFDSEFYEEAMNLRRATAAYLRDHKAEMKEVILSEIIDITNEPTDNMENWQVDAKIDQHLINLQKSGTWAGAEALLAMKEMLGVNIRVYNPHYQPLELTYGNGEGRTIEVYYNGVNHYDSVEQGVMEGNKELLNEQRKVIEQRGMTQPENVGKNQVIVEQEQEKKETETRNETNIEQTGLGNDSPLRKERANTNEIMDNQEGSIHIRSEINKQDQGKDTARIIEEQSRKDKEYVEMENIEQPDNKLMSQTMNEHEQERSTEERRTCTEVGNQLKEKEKESTKNNKLIEGSGNNEARLQFEVMRTGANRGQ</sequence>
<feature type="region of interest" description="Disordered" evidence="1">
    <location>
        <begin position="192"/>
        <end position="219"/>
    </location>
</feature>
<feature type="compositionally biased region" description="Basic and acidic residues" evidence="1">
    <location>
        <begin position="305"/>
        <end position="314"/>
    </location>
</feature>
<protein>
    <recommendedName>
        <fullName evidence="2">OTU domain-containing protein</fullName>
    </recommendedName>
</protein>